<reference evidence="3 4" key="1">
    <citation type="submission" date="2020-08" db="EMBL/GenBank/DDBJ databases">
        <title>Sequencing the genomes of 1000 actinobacteria strains.</title>
        <authorList>
            <person name="Klenk H.-P."/>
        </authorList>
    </citation>
    <scope>NUCLEOTIDE SEQUENCE [LARGE SCALE GENOMIC DNA]</scope>
    <source>
        <strain evidence="3 4">DSM 41654</strain>
    </source>
</reference>
<dbReference type="SUPFAM" id="SSF54909">
    <property type="entry name" value="Dimeric alpha+beta barrel"/>
    <property type="match status" value="1"/>
</dbReference>
<comment type="similarity">
    <text evidence="1">Belongs to the YciI family.</text>
</comment>
<protein>
    <recommendedName>
        <fullName evidence="2">YCII-related domain-containing protein</fullName>
    </recommendedName>
</protein>
<dbReference type="InterPro" id="IPR005545">
    <property type="entry name" value="YCII"/>
</dbReference>
<keyword evidence="4" id="KW-1185">Reference proteome</keyword>
<dbReference type="RefSeq" id="WP_184936433.1">
    <property type="nucleotide sequence ID" value="NZ_JACHJV010000001.1"/>
</dbReference>
<name>A0A7W7R327_KITKI</name>
<dbReference type="InterPro" id="IPR011008">
    <property type="entry name" value="Dimeric_a/b-barrel"/>
</dbReference>
<evidence type="ECO:0000313" key="4">
    <source>
        <dbReference type="Proteomes" id="UP000540506"/>
    </source>
</evidence>
<dbReference type="EMBL" id="JACHJV010000001">
    <property type="protein sequence ID" value="MBB4924497.1"/>
    <property type="molecule type" value="Genomic_DNA"/>
</dbReference>
<evidence type="ECO:0000313" key="3">
    <source>
        <dbReference type="EMBL" id="MBB4924497.1"/>
    </source>
</evidence>
<dbReference type="Proteomes" id="UP000540506">
    <property type="component" value="Unassembled WGS sequence"/>
</dbReference>
<evidence type="ECO:0000256" key="1">
    <source>
        <dbReference type="ARBA" id="ARBA00007689"/>
    </source>
</evidence>
<evidence type="ECO:0000259" key="2">
    <source>
        <dbReference type="Pfam" id="PF03795"/>
    </source>
</evidence>
<organism evidence="3 4">
    <name type="scientific">Kitasatospora kifunensis</name>
    <name type="common">Streptomyces kifunensis</name>
    <dbReference type="NCBI Taxonomy" id="58351"/>
    <lineage>
        <taxon>Bacteria</taxon>
        <taxon>Bacillati</taxon>
        <taxon>Actinomycetota</taxon>
        <taxon>Actinomycetes</taxon>
        <taxon>Kitasatosporales</taxon>
        <taxon>Streptomycetaceae</taxon>
        <taxon>Kitasatospora</taxon>
    </lineage>
</organism>
<gene>
    <name evidence="3" type="ORF">FHR34_003490</name>
</gene>
<dbReference type="Gene3D" id="3.30.70.1060">
    <property type="entry name" value="Dimeric alpha+beta barrel"/>
    <property type="match status" value="1"/>
</dbReference>
<proteinExistence type="inferred from homology"/>
<accession>A0A7W7R327</accession>
<dbReference type="PANTHER" id="PTHR35174">
    <property type="entry name" value="BLL7171 PROTEIN-RELATED"/>
    <property type="match status" value="1"/>
</dbReference>
<sequence>MRYMMLVRADENTEAGVLPPPELFEEMGRYNEELVKAGVLLAADGLQPSAKGFRVTWPGGKPKVTDGPFAEAKELIAGYWIIQVKSREEAVEWASRVPFGEGGVLELRQIFEPTDFPGDALPPDALEREKALREEVERQAGNR</sequence>
<dbReference type="AlphaFoldDB" id="A0A7W7R327"/>
<feature type="domain" description="YCII-related" evidence="2">
    <location>
        <begin position="1"/>
        <end position="112"/>
    </location>
</feature>
<comment type="caution">
    <text evidence="3">The sequence shown here is derived from an EMBL/GenBank/DDBJ whole genome shotgun (WGS) entry which is preliminary data.</text>
</comment>
<dbReference type="PANTHER" id="PTHR35174:SF4">
    <property type="entry name" value="BLL7163 PROTEIN"/>
    <property type="match status" value="1"/>
</dbReference>
<dbReference type="Pfam" id="PF03795">
    <property type="entry name" value="YCII"/>
    <property type="match status" value="1"/>
</dbReference>